<evidence type="ECO:0000313" key="5">
    <source>
        <dbReference type="RefSeq" id="XP_033455634.1"/>
    </source>
</evidence>
<keyword evidence="2" id="KW-0597">Phosphoprotein</keyword>
<dbReference type="Pfam" id="PF07993">
    <property type="entry name" value="NAD_binding_4"/>
    <property type="match status" value="1"/>
</dbReference>
<dbReference type="Pfam" id="PF00550">
    <property type="entry name" value="PP-binding"/>
    <property type="match status" value="1"/>
</dbReference>
<dbReference type="GeneID" id="54360138"/>
<feature type="domain" description="Carrier" evidence="3">
    <location>
        <begin position="577"/>
        <end position="660"/>
    </location>
</feature>
<organism evidence="5">
    <name type="scientific">Dissoconium aciculare CBS 342.82</name>
    <dbReference type="NCBI Taxonomy" id="1314786"/>
    <lineage>
        <taxon>Eukaryota</taxon>
        <taxon>Fungi</taxon>
        <taxon>Dikarya</taxon>
        <taxon>Ascomycota</taxon>
        <taxon>Pezizomycotina</taxon>
        <taxon>Dothideomycetes</taxon>
        <taxon>Dothideomycetidae</taxon>
        <taxon>Mycosphaerellales</taxon>
        <taxon>Dissoconiaceae</taxon>
        <taxon>Dissoconium</taxon>
    </lineage>
</organism>
<dbReference type="InterPro" id="IPR036736">
    <property type="entry name" value="ACP-like_sf"/>
</dbReference>
<dbReference type="SUPFAM" id="SSF47336">
    <property type="entry name" value="ACP-like"/>
    <property type="match status" value="1"/>
</dbReference>
<dbReference type="PROSITE" id="PS50075">
    <property type="entry name" value="CARRIER"/>
    <property type="match status" value="1"/>
</dbReference>
<evidence type="ECO:0000256" key="2">
    <source>
        <dbReference type="ARBA" id="ARBA00022553"/>
    </source>
</evidence>
<gene>
    <name evidence="5" type="ORF">K489DRAFT_346268</name>
</gene>
<dbReference type="Proteomes" id="UP000504637">
    <property type="component" value="Unplaced"/>
</dbReference>
<dbReference type="AlphaFoldDB" id="A0A6J3LSJ0"/>
<reference evidence="5" key="2">
    <citation type="submission" date="2020-04" db="EMBL/GenBank/DDBJ databases">
        <authorList>
            <consortium name="NCBI Genome Project"/>
        </authorList>
    </citation>
    <scope>NUCLEOTIDE SEQUENCE</scope>
    <source>
        <strain evidence="5">CBS 342.82</strain>
    </source>
</reference>
<dbReference type="InterPro" id="IPR042099">
    <property type="entry name" value="ANL_N_sf"/>
</dbReference>
<dbReference type="Gene3D" id="3.40.50.720">
    <property type="entry name" value="NAD(P)-binding Rossmann-like Domain"/>
    <property type="match status" value="1"/>
</dbReference>
<dbReference type="InterPro" id="IPR036291">
    <property type="entry name" value="NAD(P)-bd_dom_sf"/>
</dbReference>
<proteinExistence type="predicted"/>
<protein>
    <submittedName>
        <fullName evidence="5">Acetyl-CoA synthetase-like protein</fullName>
    </submittedName>
</protein>
<dbReference type="SUPFAM" id="SSF51735">
    <property type="entry name" value="NAD(P)-binding Rossmann-fold domains"/>
    <property type="match status" value="1"/>
</dbReference>
<keyword evidence="1" id="KW-0596">Phosphopantetheine</keyword>
<evidence type="ECO:0000259" key="3">
    <source>
        <dbReference type="PROSITE" id="PS50075"/>
    </source>
</evidence>
<accession>A0A6J3LSJ0</accession>
<dbReference type="GO" id="GO:0031177">
    <property type="term" value="F:phosphopantetheine binding"/>
    <property type="evidence" value="ECO:0007669"/>
    <property type="project" value="InterPro"/>
</dbReference>
<dbReference type="InterPro" id="IPR009081">
    <property type="entry name" value="PP-bd_ACP"/>
</dbReference>
<dbReference type="InterPro" id="IPR051414">
    <property type="entry name" value="Adenylate-forming_Reductase"/>
</dbReference>
<reference evidence="5" key="3">
    <citation type="submission" date="2025-08" db="UniProtKB">
        <authorList>
            <consortium name="RefSeq"/>
        </authorList>
    </citation>
    <scope>IDENTIFICATION</scope>
    <source>
        <strain evidence="5">CBS 342.82</strain>
    </source>
</reference>
<dbReference type="Gene3D" id="1.10.1200.10">
    <property type="entry name" value="ACP-like"/>
    <property type="match status" value="1"/>
</dbReference>
<dbReference type="SMART" id="SM00823">
    <property type="entry name" value="PKS_PP"/>
    <property type="match status" value="1"/>
</dbReference>
<dbReference type="PANTHER" id="PTHR43439">
    <property type="entry name" value="PHENYLACETATE-COENZYME A LIGASE"/>
    <property type="match status" value="1"/>
</dbReference>
<dbReference type="PANTHER" id="PTHR43439:SF2">
    <property type="entry name" value="ENZYME, PUTATIVE (JCVI)-RELATED"/>
    <property type="match status" value="1"/>
</dbReference>
<dbReference type="Gene3D" id="3.40.50.12780">
    <property type="entry name" value="N-terminal domain of ligase-like"/>
    <property type="match status" value="1"/>
</dbReference>
<dbReference type="Pfam" id="PF00501">
    <property type="entry name" value="AMP-binding"/>
    <property type="match status" value="1"/>
</dbReference>
<dbReference type="OrthoDB" id="429813at2759"/>
<reference evidence="5" key="1">
    <citation type="submission" date="2020-01" db="EMBL/GenBank/DDBJ databases">
        <authorList>
            <consortium name="DOE Joint Genome Institute"/>
            <person name="Haridas S."/>
            <person name="Albert R."/>
            <person name="Binder M."/>
            <person name="Bloem J."/>
            <person name="Labutti K."/>
            <person name="Salamov A."/>
            <person name="Andreopoulos B."/>
            <person name="Baker S.E."/>
            <person name="Barry K."/>
            <person name="Bills G."/>
            <person name="Bluhm B.H."/>
            <person name="Cannon C."/>
            <person name="Castanera R."/>
            <person name="Culley D.E."/>
            <person name="Daum C."/>
            <person name="Ezra D."/>
            <person name="Gonzalez J.B."/>
            <person name="Henrissat B."/>
            <person name="Kuo A."/>
            <person name="Liang C."/>
            <person name="Lipzen A."/>
            <person name="Lutzoni F."/>
            <person name="Magnuson J."/>
            <person name="Mondo S."/>
            <person name="Nolan M."/>
            <person name="Ohm R."/>
            <person name="Pangilinan J."/>
            <person name="Park H.-J."/>
            <person name="Ramirez L."/>
            <person name="Alfaro M."/>
            <person name="Sun H."/>
            <person name="Tritt A."/>
            <person name="Yoshinaga Y."/>
            <person name="Zwiers L.-H."/>
            <person name="Turgeon B.G."/>
            <person name="Goodwin S.B."/>
            <person name="Spatafora J.W."/>
            <person name="Crous P.W."/>
            <person name="Grigoriev I.V."/>
        </authorList>
    </citation>
    <scope>NUCLEOTIDE SEQUENCE</scope>
    <source>
        <strain evidence="5">CBS 342.82</strain>
    </source>
</reference>
<dbReference type="Pfam" id="PF23562">
    <property type="entry name" value="AMP-binding_C_3"/>
    <property type="match status" value="1"/>
</dbReference>
<evidence type="ECO:0000256" key="1">
    <source>
        <dbReference type="ARBA" id="ARBA00022450"/>
    </source>
</evidence>
<sequence>MSESRLTYFTCTLGQAAEWNKKHPHHYTTVNHLVDEQAESSPLRQAINFPNIGPDKSSNHAKSEFTYQELRAHSIAAARKFDLKLQETNLNSSSVVGLLCTSTPEFLLAWLGLMRLGKSVLLLAPQLDGNAIKHLCSTLSAEVIFADSRLYEIAKHVDDQIGAINLSDVLEAPQVGDSYLSTNIKSSDVAFLFHTSGTSSGLPKSIPQTHHAAVGVLPNLSASQGQATFSTTPLYHGGIADCLRAWSSGATIHLFPGTQPITTTNILRALDQANKHADRACTVKYFTSVPYILQMLVAEPASSEGSQGILALQQMDLVGVGGAALPTSLGDELVSNSVNLVSRYGSAECGFLLSSHREYEIDHEWSWLRSDPILQPRFYDFEPQANASTGDEPELYEFVVKPEWPHRGKTNRPDGSFATADLFEKHPSVPNAWRYHSRADAQIVLVNGKKFDPSPIEGELLASAAGQRFIKDALIFGTGREVPGLLLIARDSKNGIDEEHLVKEVWSTIEEMNKDTQNHARISRANIVIARNQSSDALALPKSSKGTILRKQAEALFQAVIERAYGDTTGDDASHGKSLGDMSEEHISEVLSKLFDDVLGRHIEPSRDLFTQGVDSIACMQLRKRISKTLLDSSDTALPLNVIYDQGSIDRLSQYIFKRRNPNDAYHESEDDQSREEQRMLDLLDTYRHQIKPPRTAHSQDRKRNVVLTGATGLLGAHLLDLLLQDPDVAQVTCLVRATSISDAAERVSNSLTARGLTASGGSRENQARLACLPCELDNDRLGLMEGEWKKTADETTLIVHSAWPVNFALRLGSFESQLAGLRNLLRLRDATQDSAAHFVFVSSIAAVSAASVTDAPISESLSFNPADASPLGYSRSKWVAERICASNEVEGPRAETAGTMEYSPITIIRVGQLCGNVKGAWNRTEAYPLMLSAAKITGCLPRLDNALTWLPADQAARAIIEISFEPINRKSNATTLYHVLNHHQTPTWSETMSEIVESARSAAKEDPAKGGSKAPWADVELVPPSSWLQRLEQALETTDHPARSLLSLWKSAHATEQQSVAPEFCSDEAQAVSETMRKVQPLRKEDVMRMWSWIDKDEQTASQA</sequence>
<dbReference type="RefSeq" id="XP_033455634.1">
    <property type="nucleotide sequence ID" value="XM_033602338.1"/>
</dbReference>
<keyword evidence="4" id="KW-1185">Reference proteome</keyword>
<evidence type="ECO:0000313" key="4">
    <source>
        <dbReference type="Proteomes" id="UP000504637"/>
    </source>
</evidence>
<dbReference type="InterPro" id="IPR000873">
    <property type="entry name" value="AMP-dep_synth/lig_dom"/>
</dbReference>
<dbReference type="InterPro" id="IPR013120">
    <property type="entry name" value="FAR_NAD-bd"/>
</dbReference>
<dbReference type="SUPFAM" id="SSF56801">
    <property type="entry name" value="Acetyl-CoA synthetase-like"/>
    <property type="match status" value="1"/>
</dbReference>
<name>A0A6J3LSJ0_9PEZI</name>
<dbReference type="InterPro" id="IPR020806">
    <property type="entry name" value="PKS_PP-bd"/>
</dbReference>